<dbReference type="Proteomes" id="UP000325286">
    <property type="component" value="Chromosome"/>
</dbReference>
<proteinExistence type="predicted"/>
<keyword evidence="2" id="KW-1185">Reference proteome</keyword>
<dbReference type="CDD" id="cd02603">
    <property type="entry name" value="HAD_sEH-N_like"/>
    <property type="match status" value="1"/>
</dbReference>
<dbReference type="GO" id="GO:0016787">
    <property type="term" value="F:hydrolase activity"/>
    <property type="evidence" value="ECO:0007669"/>
    <property type="project" value="UniProtKB-KW"/>
</dbReference>
<dbReference type="EMBL" id="CP042914">
    <property type="protein sequence ID" value="QEG43283.1"/>
    <property type="molecule type" value="Genomic_DNA"/>
</dbReference>
<dbReference type="InterPro" id="IPR036412">
    <property type="entry name" value="HAD-like_sf"/>
</dbReference>
<dbReference type="Pfam" id="PF00702">
    <property type="entry name" value="Hydrolase"/>
    <property type="match status" value="1"/>
</dbReference>
<protein>
    <submittedName>
        <fullName evidence="1">Alpha-D-glucose-1-phosphate phosphatase YihX</fullName>
        <ecNumber evidence="1">3.1.3.-</ecNumber>
    </submittedName>
</protein>
<organism evidence="1 2">
    <name type="scientific">Roseimaritima ulvae</name>
    <dbReference type="NCBI Taxonomy" id="980254"/>
    <lineage>
        <taxon>Bacteria</taxon>
        <taxon>Pseudomonadati</taxon>
        <taxon>Planctomycetota</taxon>
        <taxon>Planctomycetia</taxon>
        <taxon>Pirellulales</taxon>
        <taxon>Pirellulaceae</taxon>
        <taxon>Roseimaritima</taxon>
    </lineage>
</organism>
<dbReference type="PANTHER" id="PTHR43611">
    <property type="entry name" value="ALPHA-D-GLUCOSE 1-PHOSPHATE PHOSPHATASE"/>
    <property type="match status" value="1"/>
</dbReference>
<dbReference type="KEGG" id="rul:UC8_53300"/>
<dbReference type="InterPro" id="IPR023198">
    <property type="entry name" value="PGP-like_dom2"/>
</dbReference>
<dbReference type="Gene3D" id="1.10.150.240">
    <property type="entry name" value="Putative phosphatase, domain 2"/>
    <property type="match status" value="1"/>
</dbReference>
<dbReference type="SFLD" id="SFLDG01129">
    <property type="entry name" value="C1.5:_HAD__Beta-PGM__Phosphata"/>
    <property type="match status" value="1"/>
</dbReference>
<dbReference type="NCBIfam" id="TIGR01509">
    <property type="entry name" value="HAD-SF-IA-v3"/>
    <property type="match status" value="1"/>
</dbReference>
<evidence type="ECO:0000313" key="2">
    <source>
        <dbReference type="Proteomes" id="UP000325286"/>
    </source>
</evidence>
<dbReference type="AlphaFoldDB" id="A0A5B9R943"/>
<keyword evidence="1" id="KW-0378">Hydrolase</keyword>
<evidence type="ECO:0000313" key="1">
    <source>
        <dbReference type="EMBL" id="QEG43283.1"/>
    </source>
</evidence>
<dbReference type="OrthoDB" id="9797415at2"/>
<accession>A0A5B9R943</accession>
<dbReference type="SUPFAM" id="SSF56784">
    <property type="entry name" value="HAD-like"/>
    <property type="match status" value="1"/>
</dbReference>
<dbReference type="RefSeq" id="WP_068130085.1">
    <property type="nucleotide sequence ID" value="NZ_CP042914.1"/>
</dbReference>
<dbReference type="EC" id="3.1.3.-" evidence="1"/>
<name>A0A5B9R943_9BACT</name>
<reference evidence="1 2" key="1">
    <citation type="submission" date="2019-08" db="EMBL/GenBank/DDBJ databases">
        <title>Deep-cultivation of Planctomycetes and their phenomic and genomic characterization uncovers novel biology.</title>
        <authorList>
            <person name="Wiegand S."/>
            <person name="Jogler M."/>
            <person name="Boedeker C."/>
            <person name="Pinto D."/>
            <person name="Vollmers J."/>
            <person name="Rivas-Marin E."/>
            <person name="Kohn T."/>
            <person name="Peeters S.H."/>
            <person name="Heuer A."/>
            <person name="Rast P."/>
            <person name="Oberbeckmann S."/>
            <person name="Bunk B."/>
            <person name="Jeske O."/>
            <person name="Meyerdierks A."/>
            <person name="Storesund J.E."/>
            <person name="Kallscheuer N."/>
            <person name="Luecker S."/>
            <person name="Lage O.M."/>
            <person name="Pohl T."/>
            <person name="Merkel B.J."/>
            <person name="Hornburger P."/>
            <person name="Mueller R.-W."/>
            <person name="Bruemmer F."/>
            <person name="Labrenz M."/>
            <person name="Spormann A.M."/>
            <person name="Op den Camp H."/>
            <person name="Overmann J."/>
            <person name="Amann R."/>
            <person name="Jetten M.S.M."/>
            <person name="Mascher T."/>
            <person name="Medema M.H."/>
            <person name="Devos D.P."/>
            <person name="Kaster A.-K."/>
            <person name="Ovreas L."/>
            <person name="Rohde M."/>
            <person name="Galperin M.Y."/>
            <person name="Jogler C."/>
        </authorList>
    </citation>
    <scope>NUCLEOTIDE SEQUENCE [LARGE SCALE GENOMIC DNA]</scope>
    <source>
        <strain evidence="1 2">UC8</strain>
    </source>
</reference>
<dbReference type="Gene3D" id="3.40.50.1000">
    <property type="entry name" value="HAD superfamily/HAD-like"/>
    <property type="match status" value="1"/>
</dbReference>
<dbReference type="PRINTS" id="PR00413">
    <property type="entry name" value="HADHALOGNASE"/>
</dbReference>
<dbReference type="SFLD" id="SFLDS00003">
    <property type="entry name" value="Haloacid_Dehalogenase"/>
    <property type="match status" value="1"/>
</dbReference>
<dbReference type="InterPro" id="IPR006439">
    <property type="entry name" value="HAD-SF_hydro_IA"/>
</dbReference>
<dbReference type="PANTHER" id="PTHR43611:SF3">
    <property type="entry name" value="FLAVIN MONONUCLEOTIDE HYDROLASE 1, CHLOROPLATIC"/>
    <property type="match status" value="1"/>
</dbReference>
<sequence length="223" mass="24551">MNPSPAIRFVYFDLGNVLVRFDPERGCRNLAEWAGVTPAAVDKAIWASGLEEDFECGRVAPAAFAQRVAEALRVPVGRLDEQGQPLLDLVSNMFTPLAEMLPVIERLREAGVGLGILSNTCHAHWDWISRQGWPVCSGWSTADVLSYEVGQMKPAAEIYAVAQRRAGVPAEQIFFTDDRPENVAGALAAGWQAEVFRGAEELSTQLQRILPSRSRDFRNSPNV</sequence>
<gene>
    <name evidence="1" type="primary">yihX</name>
    <name evidence="1" type="ORF">UC8_53300</name>
</gene>
<dbReference type="InterPro" id="IPR023214">
    <property type="entry name" value="HAD_sf"/>
</dbReference>